<evidence type="ECO:0000313" key="2">
    <source>
        <dbReference type="EMBL" id="KAE8717791.1"/>
    </source>
</evidence>
<keyword evidence="3" id="KW-1185">Reference proteome</keyword>
<dbReference type="OrthoDB" id="437973at2759"/>
<feature type="compositionally biased region" description="Basic and acidic residues" evidence="1">
    <location>
        <begin position="39"/>
        <end position="70"/>
    </location>
</feature>
<dbReference type="EMBL" id="VEPZ02000817">
    <property type="protein sequence ID" value="KAE8717791.1"/>
    <property type="molecule type" value="Genomic_DNA"/>
</dbReference>
<accession>A0A6A3BPN3</accession>
<comment type="caution">
    <text evidence="2">The sequence shown here is derived from an EMBL/GenBank/DDBJ whole genome shotgun (WGS) entry which is preliminary data.</text>
</comment>
<gene>
    <name evidence="2" type="ORF">F3Y22_tig00110020pilonHSYRG00052</name>
</gene>
<dbReference type="Proteomes" id="UP000436088">
    <property type="component" value="Unassembled WGS sequence"/>
</dbReference>
<organism evidence="2 3">
    <name type="scientific">Hibiscus syriacus</name>
    <name type="common">Rose of Sharon</name>
    <dbReference type="NCBI Taxonomy" id="106335"/>
    <lineage>
        <taxon>Eukaryota</taxon>
        <taxon>Viridiplantae</taxon>
        <taxon>Streptophyta</taxon>
        <taxon>Embryophyta</taxon>
        <taxon>Tracheophyta</taxon>
        <taxon>Spermatophyta</taxon>
        <taxon>Magnoliopsida</taxon>
        <taxon>eudicotyledons</taxon>
        <taxon>Gunneridae</taxon>
        <taxon>Pentapetalae</taxon>
        <taxon>rosids</taxon>
        <taxon>malvids</taxon>
        <taxon>Malvales</taxon>
        <taxon>Malvaceae</taxon>
        <taxon>Malvoideae</taxon>
        <taxon>Hibiscus</taxon>
    </lineage>
</organism>
<feature type="compositionally biased region" description="Polar residues" evidence="1">
    <location>
        <begin position="151"/>
        <end position="169"/>
    </location>
</feature>
<feature type="region of interest" description="Disordered" evidence="1">
    <location>
        <begin position="26"/>
        <end position="76"/>
    </location>
</feature>
<proteinExistence type="predicted"/>
<protein>
    <submittedName>
        <fullName evidence="2">Glucan endo-1,3-beta-glucosidase B-like</fullName>
    </submittedName>
</protein>
<reference evidence="2" key="1">
    <citation type="submission" date="2019-09" db="EMBL/GenBank/DDBJ databases">
        <title>Draft genome information of white flower Hibiscus syriacus.</title>
        <authorList>
            <person name="Kim Y.-M."/>
        </authorList>
    </citation>
    <scope>NUCLEOTIDE SEQUENCE [LARGE SCALE GENOMIC DNA]</scope>
    <source>
        <strain evidence="2">YM2019G1</strain>
    </source>
</reference>
<feature type="region of interest" description="Disordered" evidence="1">
    <location>
        <begin position="115"/>
        <end position="200"/>
    </location>
</feature>
<dbReference type="Pfam" id="PF13917">
    <property type="entry name" value="zf-CCHC_3"/>
    <property type="match status" value="1"/>
</dbReference>
<feature type="compositionally biased region" description="Basic and acidic residues" evidence="1">
    <location>
        <begin position="121"/>
        <end position="132"/>
    </location>
</feature>
<name>A0A6A3BPN3_HIBSY</name>
<dbReference type="AlphaFoldDB" id="A0A6A3BPN3"/>
<evidence type="ECO:0000256" key="1">
    <source>
        <dbReference type="SAM" id="MobiDB-lite"/>
    </source>
</evidence>
<feature type="compositionally biased region" description="Low complexity" evidence="1">
    <location>
        <begin position="189"/>
        <end position="200"/>
    </location>
</feature>
<feature type="compositionally biased region" description="Basic residues" evidence="1">
    <location>
        <begin position="178"/>
        <end position="187"/>
    </location>
</feature>
<sequence length="200" mass="22041">MIIKQEKSQGTADKIKAAAVSGAKGLSHAQAARNVNANGKKEEGPSRQQEKREAKRQMSTEKAGERKDKASISTTMATSQCQKCFQAAHWAYECKNPKLRMKHKNPKLGMKLSISIDLDIPDGKDNKDDDRSKKSKRKYPSDSGTGIALSVTGSQYSTEGSSTDYTLSSESEEEMIRPWRKGKRKKIVSSSSESTSDSDF</sequence>
<evidence type="ECO:0000313" key="3">
    <source>
        <dbReference type="Proteomes" id="UP000436088"/>
    </source>
</evidence>